<protein>
    <submittedName>
        <fullName evidence="1">Uncharacterized protein</fullName>
    </submittedName>
</protein>
<dbReference type="AlphaFoldDB" id="A0A8J8P3J2"/>
<dbReference type="Proteomes" id="UP000785679">
    <property type="component" value="Unassembled WGS sequence"/>
</dbReference>
<evidence type="ECO:0000313" key="2">
    <source>
        <dbReference type="Proteomes" id="UP000785679"/>
    </source>
</evidence>
<dbReference type="EMBL" id="RRYP01000448">
    <property type="protein sequence ID" value="TNV87412.1"/>
    <property type="molecule type" value="Genomic_DNA"/>
</dbReference>
<accession>A0A8J8P3J2</accession>
<comment type="caution">
    <text evidence="1">The sequence shown here is derived from an EMBL/GenBank/DDBJ whole genome shotgun (WGS) entry which is preliminary data.</text>
</comment>
<sequence length="91" mass="10485">MKLRSRFQRLSLSSQSRFQNRSRYVPIIMLNSRSLLPHLFAHPHSNAQSPRVVPIIQAPSAFISMLQNIRPSQRKAFEINTLGDRDIVSTK</sequence>
<reference evidence="1" key="1">
    <citation type="submission" date="2019-06" db="EMBL/GenBank/DDBJ databases">
        <authorList>
            <person name="Zheng W."/>
        </authorList>
    </citation>
    <scope>NUCLEOTIDE SEQUENCE</scope>
    <source>
        <strain evidence="1">QDHG01</strain>
    </source>
</reference>
<proteinExistence type="predicted"/>
<keyword evidence="2" id="KW-1185">Reference proteome</keyword>
<evidence type="ECO:0000313" key="1">
    <source>
        <dbReference type="EMBL" id="TNV87412.1"/>
    </source>
</evidence>
<organism evidence="1 2">
    <name type="scientific">Halteria grandinella</name>
    <dbReference type="NCBI Taxonomy" id="5974"/>
    <lineage>
        <taxon>Eukaryota</taxon>
        <taxon>Sar</taxon>
        <taxon>Alveolata</taxon>
        <taxon>Ciliophora</taxon>
        <taxon>Intramacronucleata</taxon>
        <taxon>Spirotrichea</taxon>
        <taxon>Stichotrichia</taxon>
        <taxon>Sporadotrichida</taxon>
        <taxon>Halteriidae</taxon>
        <taxon>Halteria</taxon>
    </lineage>
</organism>
<gene>
    <name evidence="1" type="ORF">FGO68_gene17642</name>
</gene>
<name>A0A8J8P3J2_HALGN</name>